<keyword evidence="1" id="KW-0472">Membrane</keyword>
<protein>
    <submittedName>
        <fullName evidence="3">Ion_trans_2 domain-containing protein</fullName>
    </submittedName>
</protein>
<keyword evidence="1" id="KW-0812">Transmembrane</keyword>
<reference evidence="3" key="1">
    <citation type="submission" date="2016-11" db="UniProtKB">
        <authorList>
            <consortium name="WormBaseParasite"/>
        </authorList>
    </citation>
    <scope>IDENTIFICATION</scope>
</reference>
<evidence type="ECO:0000313" key="3">
    <source>
        <dbReference type="WBParaSite" id="Hba_07448"/>
    </source>
</evidence>
<accession>A0A1I7WQS8</accession>
<evidence type="ECO:0000256" key="1">
    <source>
        <dbReference type="SAM" id="Phobius"/>
    </source>
</evidence>
<organism evidence="2 3">
    <name type="scientific">Heterorhabditis bacteriophora</name>
    <name type="common">Entomopathogenic nematode worm</name>
    <dbReference type="NCBI Taxonomy" id="37862"/>
    <lineage>
        <taxon>Eukaryota</taxon>
        <taxon>Metazoa</taxon>
        <taxon>Ecdysozoa</taxon>
        <taxon>Nematoda</taxon>
        <taxon>Chromadorea</taxon>
        <taxon>Rhabditida</taxon>
        <taxon>Rhabditina</taxon>
        <taxon>Rhabditomorpha</taxon>
        <taxon>Strongyloidea</taxon>
        <taxon>Heterorhabditidae</taxon>
        <taxon>Heterorhabditis</taxon>
    </lineage>
</organism>
<sequence>MSAKRTTLARRLTLILLPQFLLTLVLIVYLVVSAFIFRWLDSDLATENFFNIILFEFGTLTTIGKETCTGSSPINKNKYLNVL</sequence>
<keyword evidence="1" id="KW-1133">Transmembrane helix</keyword>
<dbReference type="SUPFAM" id="SSF81324">
    <property type="entry name" value="Voltage-gated potassium channels"/>
    <property type="match status" value="1"/>
</dbReference>
<name>A0A1I7WQS8_HETBA</name>
<evidence type="ECO:0000313" key="2">
    <source>
        <dbReference type="Proteomes" id="UP000095283"/>
    </source>
</evidence>
<dbReference type="WBParaSite" id="Hba_07448">
    <property type="protein sequence ID" value="Hba_07448"/>
    <property type="gene ID" value="Hba_07448"/>
</dbReference>
<proteinExistence type="predicted"/>
<dbReference type="Proteomes" id="UP000095283">
    <property type="component" value="Unplaced"/>
</dbReference>
<dbReference type="AlphaFoldDB" id="A0A1I7WQS8"/>
<feature type="transmembrane region" description="Helical" evidence="1">
    <location>
        <begin position="12"/>
        <end position="40"/>
    </location>
</feature>
<keyword evidence="2" id="KW-1185">Reference proteome</keyword>